<feature type="site" description="Electron transfer via tryptophanyl radical" evidence="5">
    <location>
        <position position="405"/>
    </location>
</feature>
<dbReference type="AlphaFoldDB" id="A0A1S6WNG6"/>
<dbReference type="GO" id="GO:0005634">
    <property type="term" value="C:nucleus"/>
    <property type="evidence" value="ECO:0007669"/>
    <property type="project" value="TreeGrafter"/>
</dbReference>
<comment type="cofactor">
    <cofactor evidence="4">
        <name>FAD</name>
        <dbReference type="ChEBI" id="CHEBI:57692"/>
    </cofactor>
    <text evidence="4">Binds 1 FAD per subunit.</text>
</comment>
<dbReference type="InterPro" id="IPR036134">
    <property type="entry name" value="Crypto/Photolyase_FAD-like_sf"/>
</dbReference>
<dbReference type="Gene3D" id="3.40.50.620">
    <property type="entry name" value="HUPs"/>
    <property type="match status" value="1"/>
</dbReference>
<name>A0A1S6WNG6_9METZ</name>
<dbReference type="GO" id="GO:0003677">
    <property type="term" value="F:DNA binding"/>
    <property type="evidence" value="ECO:0007669"/>
    <property type="project" value="TreeGrafter"/>
</dbReference>
<dbReference type="Gene3D" id="1.25.40.80">
    <property type="match status" value="1"/>
</dbReference>
<organism evidence="7">
    <name type="scientific">Euplokamis dunlapae</name>
    <dbReference type="NCBI Taxonomy" id="1403701"/>
    <lineage>
        <taxon>Eukaryota</taxon>
        <taxon>Metazoa</taxon>
        <taxon>Ctenophora</taxon>
        <taxon>Tentaculata</taxon>
        <taxon>Cydippida</taxon>
        <taxon>Euplokamidae</taxon>
        <taxon>Euplokamis</taxon>
    </lineage>
</organism>
<dbReference type="PANTHER" id="PTHR11455">
    <property type="entry name" value="CRYPTOCHROME"/>
    <property type="match status" value="1"/>
</dbReference>
<dbReference type="GO" id="GO:0005737">
    <property type="term" value="C:cytoplasm"/>
    <property type="evidence" value="ECO:0007669"/>
    <property type="project" value="TreeGrafter"/>
</dbReference>
<feature type="binding site" evidence="4">
    <location>
        <begin position="395"/>
        <end position="397"/>
    </location>
    <ligand>
        <name>FAD</name>
        <dbReference type="ChEBI" id="CHEBI:57692"/>
    </ligand>
</feature>
<dbReference type="PANTHER" id="PTHR11455:SF9">
    <property type="entry name" value="CRYPTOCHROME CIRCADIAN CLOCK 5 ISOFORM X1"/>
    <property type="match status" value="1"/>
</dbReference>
<evidence type="ECO:0000259" key="6">
    <source>
        <dbReference type="PROSITE" id="PS51645"/>
    </source>
</evidence>
<comment type="similarity">
    <text evidence="1">Belongs to the DNA photolyase class-1 family.</text>
</comment>
<dbReference type="InterPro" id="IPR006050">
    <property type="entry name" value="DNA_photolyase_N"/>
</dbReference>
<keyword evidence="7" id="KW-0456">Lyase</keyword>
<dbReference type="InterPro" id="IPR002081">
    <property type="entry name" value="Cryptochrome/DNA_photolyase_1"/>
</dbReference>
<dbReference type="GO" id="GO:0043153">
    <property type="term" value="P:entrainment of circadian clock by photoperiod"/>
    <property type="evidence" value="ECO:0007669"/>
    <property type="project" value="TreeGrafter"/>
</dbReference>
<evidence type="ECO:0000256" key="5">
    <source>
        <dbReference type="PIRSR" id="PIRSR602081-2"/>
    </source>
</evidence>
<evidence type="ECO:0000256" key="1">
    <source>
        <dbReference type="ARBA" id="ARBA00005862"/>
    </source>
</evidence>
<dbReference type="Pfam" id="PF03441">
    <property type="entry name" value="FAD_binding_7"/>
    <property type="match status" value="1"/>
</dbReference>
<dbReference type="InterPro" id="IPR036155">
    <property type="entry name" value="Crypto/Photolyase_N_sf"/>
</dbReference>
<dbReference type="GO" id="GO:0071949">
    <property type="term" value="F:FAD binding"/>
    <property type="evidence" value="ECO:0007669"/>
    <property type="project" value="TreeGrafter"/>
</dbReference>
<feature type="binding site" evidence="4">
    <location>
        <begin position="251"/>
        <end position="255"/>
    </location>
    <ligand>
        <name>FAD</name>
        <dbReference type="ChEBI" id="CHEBI:57692"/>
    </ligand>
</feature>
<dbReference type="EMBL" id="KY387944">
    <property type="protein sequence ID" value="AQX17844.1"/>
    <property type="molecule type" value="mRNA"/>
</dbReference>
<feature type="site" description="Electron transfer via tryptophanyl radical" evidence="5">
    <location>
        <position position="382"/>
    </location>
</feature>
<dbReference type="InterPro" id="IPR005101">
    <property type="entry name" value="Cryptochr/Photolyase_FAD-bd"/>
</dbReference>
<evidence type="ECO:0000256" key="4">
    <source>
        <dbReference type="PIRSR" id="PIRSR602081-1"/>
    </source>
</evidence>
<dbReference type="InterPro" id="IPR014729">
    <property type="entry name" value="Rossmann-like_a/b/a_fold"/>
</dbReference>
<dbReference type="SUPFAM" id="SSF48173">
    <property type="entry name" value="Cryptochrome/photolyase FAD-binding domain"/>
    <property type="match status" value="1"/>
</dbReference>
<protein>
    <submittedName>
        <fullName evidence="7">Putative photolyase-cryptochrome</fullName>
    </submittedName>
</protein>
<evidence type="ECO:0000256" key="3">
    <source>
        <dbReference type="ARBA" id="ARBA00022827"/>
    </source>
</evidence>
<reference evidence="7" key="1">
    <citation type="submission" date="2016-10" db="EMBL/GenBank/DDBJ databases">
        <title>Transcriptomic survey across the phylum Ctenophora.</title>
        <authorList>
            <person name="Francis W.R."/>
            <person name="Haddock S.H.D."/>
        </authorList>
    </citation>
    <scope>NUCLEOTIDE SEQUENCE</scope>
    <source>
        <strain evidence="7">V3144D2</strain>
    </source>
</reference>
<accession>A0A1S6WNG6</accession>
<dbReference type="SUPFAM" id="SSF52425">
    <property type="entry name" value="Cryptochrome/photolyase, N-terminal domain"/>
    <property type="match status" value="1"/>
</dbReference>
<dbReference type="Pfam" id="PF00875">
    <property type="entry name" value="DNA_photolyase"/>
    <property type="match status" value="1"/>
</dbReference>
<proteinExistence type="evidence at transcript level"/>
<evidence type="ECO:0000256" key="2">
    <source>
        <dbReference type="ARBA" id="ARBA00022630"/>
    </source>
</evidence>
<dbReference type="PROSITE" id="PS51645">
    <property type="entry name" value="PHR_CRY_ALPHA_BETA"/>
    <property type="match status" value="1"/>
</dbReference>
<sequence length="508" mass="58423">MNGLGESVGLHWFRKDLRLHDNRALLKAIKTSSTLIPLYILDTKYLSPAYRGVNYQSWILDTLRCLNDELRAKGSRLFVVIGNPINVLLSVIEKFQVKSITWERDTEPYNKDIDDRLYDICRDDEIDAHGFWGHTLYDPDYLLELNEGAAPLTMTGFLNIIALAGPPLKPVAAPSTVPGPPTDIYCGDIFETIPTLSDLKSYGYNPLDKTTKFVAGEKEAFRRMEKFLAQRSRVATFDKPKTNPTSLEPDTTALSPYISRGSLSTRYFYSKLLEALGESTESTRPILKGSLEGQLYWREMAYLIGYSTPNFNQMVGNPVCKQIPWLEGKEAKMLLHKWEMGKTGYPAIDAAMNQLRIDGWLHHLGRHLVACFLTRGDLWVHWELGRDIFNRYLLDSDWSITNFSWHWLSCSAFFHQYFRCYGPTTFFKRTDQTGAYVRKFVPILKNFPDNYIYEPWKAPIEVQEAAGCIIGKDYPMPIVDHDVESKRNMGKMRMAYLNAQLLNLNFMY</sequence>
<feature type="site" description="Electron transfer via tryptophanyl radical" evidence="5">
    <location>
        <position position="325"/>
    </location>
</feature>
<keyword evidence="2 4" id="KW-0285">Flavoprotein</keyword>
<dbReference type="Gene3D" id="1.10.579.10">
    <property type="entry name" value="DNA Cyclobutane Dipyrimidine Photolyase, subunit A, domain 3"/>
    <property type="match status" value="1"/>
</dbReference>
<keyword evidence="3 4" id="KW-0274">FAD</keyword>
<feature type="domain" description="Photolyase/cryptochrome alpha/beta" evidence="6">
    <location>
        <begin position="7"/>
        <end position="136"/>
    </location>
</feature>
<dbReference type="GO" id="GO:0032922">
    <property type="term" value="P:circadian regulation of gene expression"/>
    <property type="evidence" value="ECO:0007669"/>
    <property type="project" value="TreeGrafter"/>
</dbReference>
<evidence type="ECO:0000313" key="7">
    <source>
        <dbReference type="EMBL" id="AQX17844.1"/>
    </source>
</evidence>
<dbReference type="GO" id="GO:0003904">
    <property type="term" value="F:deoxyribodipyrimidine photo-lyase activity"/>
    <property type="evidence" value="ECO:0007669"/>
    <property type="project" value="TreeGrafter"/>
</dbReference>